<dbReference type="Proteomes" id="UP000623467">
    <property type="component" value="Unassembled WGS sequence"/>
</dbReference>
<gene>
    <name evidence="1" type="ORF">MSAN_01113700</name>
</gene>
<dbReference type="AlphaFoldDB" id="A0A8H6YGL4"/>
<comment type="caution">
    <text evidence="1">The sequence shown here is derived from an EMBL/GenBank/DDBJ whole genome shotgun (WGS) entry which is preliminary data.</text>
</comment>
<reference evidence="1" key="1">
    <citation type="submission" date="2020-05" db="EMBL/GenBank/DDBJ databases">
        <title>Mycena genomes resolve the evolution of fungal bioluminescence.</title>
        <authorList>
            <person name="Tsai I.J."/>
        </authorList>
    </citation>
    <scope>NUCLEOTIDE SEQUENCE</scope>
    <source>
        <strain evidence="1">160909Yilan</strain>
    </source>
</reference>
<sequence length="287" mass="33243">MASDGPRFPPELEREIFIMASIMYPHSIPHFLQVAHRVLIWTEPFMYRVLRINKDRPSGSLNRARAILRAFRLKSKPAAFFDSAVRHLVLEDKTAWSWRATMDLLELSSGLVDFAALGDSADPILLPKLAGMHLKRIAGNLMRLFGGAIDLCHPSFIFITHLDVFDRISDGETQICSQIPLLPALTHLSFHNDAVPWITMERFLVECLKLEVLVNLWHRTKQRYAHEKTATVPIHDVRLVLYLYNDYWDEWEADARNLRPNFWSLADDFVGRKRNGLINVHQYWLSS</sequence>
<organism evidence="1 2">
    <name type="scientific">Mycena sanguinolenta</name>
    <dbReference type="NCBI Taxonomy" id="230812"/>
    <lineage>
        <taxon>Eukaryota</taxon>
        <taxon>Fungi</taxon>
        <taxon>Dikarya</taxon>
        <taxon>Basidiomycota</taxon>
        <taxon>Agaricomycotina</taxon>
        <taxon>Agaricomycetes</taxon>
        <taxon>Agaricomycetidae</taxon>
        <taxon>Agaricales</taxon>
        <taxon>Marasmiineae</taxon>
        <taxon>Mycenaceae</taxon>
        <taxon>Mycena</taxon>
    </lineage>
</organism>
<name>A0A8H6YGL4_9AGAR</name>
<keyword evidence="2" id="KW-1185">Reference proteome</keyword>
<evidence type="ECO:0000313" key="2">
    <source>
        <dbReference type="Proteomes" id="UP000623467"/>
    </source>
</evidence>
<evidence type="ECO:0000313" key="1">
    <source>
        <dbReference type="EMBL" id="KAF7360843.1"/>
    </source>
</evidence>
<proteinExistence type="predicted"/>
<protein>
    <submittedName>
        <fullName evidence="1">Uncharacterized protein</fullName>
    </submittedName>
</protein>
<accession>A0A8H6YGL4</accession>
<dbReference type="EMBL" id="JACAZH010000008">
    <property type="protein sequence ID" value="KAF7360843.1"/>
    <property type="molecule type" value="Genomic_DNA"/>
</dbReference>
<dbReference type="OrthoDB" id="2900663at2759"/>